<dbReference type="AlphaFoldDB" id="A0A5B7G8S6"/>
<proteinExistence type="predicted"/>
<comment type="caution">
    <text evidence="1">The sequence shown here is derived from an EMBL/GenBank/DDBJ whole genome shotgun (WGS) entry which is preliminary data.</text>
</comment>
<organism evidence="1 2">
    <name type="scientific">Portunus trituberculatus</name>
    <name type="common">Swimming crab</name>
    <name type="synonym">Neptunus trituberculatus</name>
    <dbReference type="NCBI Taxonomy" id="210409"/>
    <lineage>
        <taxon>Eukaryota</taxon>
        <taxon>Metazoa</taxon>
        <taxon>Ecdysozoa</taxon>
        <taxon>Arthropoda</taxon>
        <taxon>Crustacea</taxon>
        <taxon>Multicrustacea</taxon>
        <taxon>Malacostraca</taxon>
        <taxon>Eumalacostraca</taxon>
        <taxon>Eucarida</taxon>
        <taxon>Decapoda</taxon>
        <taxon>Pleocyemata</taxon>
        <taxon>Brachyura</taxon>
        <taxon>Eubrachyura</taxon>
        <taxon>Portunoidea</taxon>
        <taxon>Portunidae</taxon>
        <taxon>Portuninae</taxon>
        <taxon>Portunus</taxon>
    </lineage>
</organism>
<reference evidence="1 2" key="1">
    <citation type="submission" date="2019-05" db="EMBL/GenBank/DDBJ databases">
        <title>Another draft genome of Portunus trituberculatus and its Hox gene families provides insights of decapod evolution.</title>
        <authorList>
            <person name="Jeong J.-H."/>
            <person name="Song I."/>
            <person name="Kim S."/>
            <person name="Choi T."/>
            <person name="Kim D."/>
            <person name="Ryu S."/>
            <person name="Kim W."/>
        </authorList>
    </citation>
    <scope>NUCLEOTIDE SEQUENCE [LARGE SCALE GENOMIC DNA]</scope>
    <source>
        <tissue evidence="1">Muscle</tissue>
    </source>
</reference>
<evidence type="ECO:0000313" key="2">
    <source>
        <dbReference type="Proteomes" id="UP000324222"/>
    </source>
</evidence>
<accession>A0A5B7G8S6</accession>
<dbReference type="EMBL" id="VSRR010011949">
    <property type="protein sequence ID" value="MPC53875.1"/>
    <property type="molecule type" value="Genomic_DNA"/>
</dbReference>
<gene>
    <name evidence="1" type="ORF">E2C01_047778</name>
</gene>
<dbReference type="Proteomes" id="UP000324222">
    <property type="component" value="Unassembled WGS sequence"/>
</dbReference>
<name>A0A5B7G8S6_PORTR</name>
<sequence>MTQRLISGLAAWICCTMERQASVLRAHHYCTLMAADHRQNFIPIMTRFHIHSTYYLQQVTEQESREGHSDGG</sequence>
<evidence type="ECO:0000313" key="1">
    <source>
        <dbReference type="EMBL" id="MPC53875.1"/>
    </source>
</evidence>
<protein>
    <submittedName>
        <fullName evidence="1">Uncharacterized protein</fullName>
    </submittedName>
</protein>
<keyword evidence="2" id="KW-1185">Reference proteome</keyword>